<evidence type="ECO:0000313" key="2">
    <source>
        <dbReference type="Proteomes" id="UP000242818"/>
    </source>
</evidence>
<organism evidence="1 2">
    <name type="scientific">Chitinophaga costaii</name>
    <dbReference type="NCBI Taxonomy" id="1335309"/>
    <lineage>
        <taxon>Bacteria</taxon>
        <taxon>Pseudomonadati</taxon>
        <taxon>Bacteroidota</taxon>
        <taxon>Chitinophagia</taxon>
        <taxon>Chitinophagales</taxon>
        <taxon>Chitinophagaceae</taxon>
        <taxon>Chitinophaga</taxon>
    </lineage>
</organism>
<protein>
    <submittedName>
        <fullName evidence="1">RHS repeat-associated core domain-containing protein</fullName>
    </submittedName>
</protein>
<reference evidence="1 2" key="1">
    <citation type="submission" date="2016-08" db="EMBL/GenBank/DDBJ databases">
        <authorList>
            <person name="Seilhamer J.J."/>
        </authorList>
    </citation>
    <scope>NUCLEOTIDE SEQUENCE [LARGE SCALE GENOMIC DNA]</scope>
    <source>
        <strain evidence="1 2">A37T2</strain>
    </source>
</reference>
<dbReference type="STRING" id="1335309.GA0116948_1314"/>
<proteinExistence type="predicted"/>
<accession>A0A1C4G864</accession>
<dbReference type="PANTHER" id="PTHR32305:SF15">
    <property type="entry name" value="PROTEIN RHSA-RELATED"/>
    <property type="match status" value="1"/>
</dbReference>
<evidence type="ECO:0000313" key="1">
    <source>
        <dbReference type="EMBL" id="SCC64408.1"/>
    </source>
</evidence>
<dbReference type="Proteomes" id="UP000242818">
    <property type="component" value="Unassembled WGS sequence"/>
</dbReference>
<dbReference type="InterPro" id="IPR050708">
    <property type="entry name" value="T6SS_VgrG/RHS"/>
</dbReference>
<gene>
    <name evidence="1" type="ORF">GA0116948_1314</name>
</gene>
<sequence>MGCLVFGDGLVNRLQIINDIKWTVYGKISDIHKTTGTATTIHYTYDVSGNRISKTVNGVLTWYVRDATGNVMSIYTRGDNSVNTGHLTQIETDIYGSSRLGIDESKKDLEEAGATDNGVLFNFQRGEKVYELGNHLGNVLSTIGDAKLPGSSNGNEVVDYTRKVQSAGDYYPFGMQEPGRTFSSVRYRYGFNGQEKSDEIKGEGNSYTAEFWEYDPGIGRRWSLDPKPMIGVSEYAAFNSSPIQFSDPLGDTSKPSTAPIRIMGALNAVAGGGEIIAGATFGVTTSWTGLGAVVGGAGVVHGLDVAAAGLTQLASGKETKSYTRQAIASGLSYAGVSDNKADVIASYVDIGLSMALSARSSIPKDATFVVSRPAVQVVKAETQAAKTGLANPQLVQKSATLAERAIGGTGGVAGTAKHQYASKLLNRYQSIYGNRGLETGLYFNKGVGNRGFLDVIDYTNGIIYDFKFGKAVMSPAQYNKYFNNFGLPIQVIRP</sequence>
<dbReference type="OrthoDB" id="678247at2"/>
<keyword evidence="2" id="KW-1185">Reference proteome</keyword>
<dbReference type="EMBL" id="FMAR01000031">
    <property type="protein sequence ID" value="SCC64408.1"/>
    <property type="molecule type" value="Genomic_DNA"/>
</dbReference>
<dbReference type="AlphaFoldDB" id="A0A1C4G864"/>
<dbReference type="Gene3D" id="2.180.10.10">
    <property type="entry name" value="RHS repeat-associated core"/>
    <property type="match status" value="1"/>
</dbReference>
<dbReference type="PANTHER" id="PTHR32305">
    <property type="match status" value="1"/>
</dbReference>
<name>A0A1C4G864_9BACT</name>